<name>A0ABR4AP22_9LECA</name>
<reference evidence="2 3" key="1">
    <citation type="submission" date="2024-09" db="EMBL/GenBank/DDBJ databases">
        <title>Rethinking Asexuality: The Enigmatic Case of Functional Sexual Genes in Lepraria (Stereocaulaceae).</title>
        <authorList>
            <person name="Doellman M."/>
            <person name="Sun Y."/>
            <person name="Barcenas-Pena A."/>
            <person name="Lumbsch H.T."/>
            <person name="Grewe F."/>
        </authorList>
    </citation>
    <scope>NUCLEOTIDE SEQUENCE [LARGE SCALE GENOMIC DNA]</scope>
    <source>
        <strain evidence="2 3">Grewe 0041</strain>
    </source>
</reference>
<dbReference type="Gene3D" id="3.40.50.10540">
    <property type="entry name" value="Crotonobetainyl-coa:carnitine coa-transferase, domain 1"/>
    <property type="match status" value="1"/>
</dbReference>
<accession>A0ABR4AP22</accession>
<dbReference type="InterPro" id="IPR023606">
    <property type="entry name" value="CoA-Trfase_III_dom_1_sf"/>
</dbReference>
<evidence type="ECO:0000313" key="2">
    <source>
        <dbReference type="EMBL" id="KAL2046457.1"/>
    </source>
</evidence>
<organism evidence="2 3">
    <name type="scientific">Lepraria finkii</name>
    <dbReference type="NCBI Taxonomy" id="1340010"/>
    <lineage>
        <taxon>Eukaryota</taxon>
        <taxon>Fungi</taxon>
        <taxon>Dikarya</taxon>
        <taxon>Ascomycota</taxon>
        <taxon>Pezizomycotina</taxon>
        <taxon>Lecanoromycetes</taxon>
        <taxon>OSLEUM clade</taxon>
        <taxon>Lecanoromycetidae</taxon>
        <taxon>Lecanorales</taxon>
        <taxon>Lecanorineae</taxon>
        <taxon>Stereocaulaceae</taxon>
        <taxon>Lepraria</taxon>
    </lineage>
</organism>
<dbReference type="PANTHER" id="PTHR48229:SF1">
    <property type="entry name" value="ALPHA METHYLACYL-COA RACEMASE-RELATED"/>
    <property type="match status" value="1"/>
</dbReference>
<dbReference type="EMBL" id="JBHFEH010000122">
    <property type="protein sequence ID" value="KAL2046457.1"/>
    <property type="molecule type" value="Genomic_DNA"/>
</dbReference>
<dbReference type="Proteomes" id="UP001590951">
    <property type="component" value="Unassembled WGS sequence"/>
</dbReference>
<keyword evidence="3" id="KW-1185">Reference proteome</keyword>
<dbReference type="InterPro" id="IPR052985">
    <property type="entry name" value="CoA-trans_III_biosynth/detox"/>
</dbReference>
<feature type="compositionally biased region" description="Basic residues" evidence="1">
    <location>
        <begin position="185"/>
        <end position="197"/>
    </location>
</feature>
<proteinExistence type="predicted"/>
<sequence length="238" mass="26245">MFKAVTFAIWFAALARHPLISYGMQTYLPPTSSLHLSKSNGKRPLVGIKVVKLARVIAAPALYAGLTALGADVDRFMSPHIPDITDLQITLTVGSLERKGFGLDAMLEIATLGGKGIVYIDENYFASTPKSPAGNKSSSHAASGNSYVMGRAYGFPEGTGIFSSLPIAHLSHRRRRRRNNDARSPRPRQIRRFLPRQRSGHSLPSTLLLPEVRMYDPSIIKKTAREIRMGAHDARFTY</sequence>
<feature type="region of interest" description="Disordered" evidence="1">
    <location>
        <begin position="172"/>
        <end position="197"/>
    </location>
</feature>
<evidence type="ECO:0000256" key="1">
    <source>
        <dbReference type="SAM" id="MobiDB-lite"/>
    </source>
</evidence>
<comment type="caution">
    <text evidence="2">The sequence shown here is derived from an EMBL/GenBank/DDBJ whole genome shotgun (WGS) entry which is preliminary data.</text>
</comment>
<gene>
    <name evidence="2" type="ORF">ABVK25_011852</name>
</gene>
<dbReference type="SUPFAM" id="SSF89796">
    <property type="entry name" value="CoA-transferase family III (CaiB/BaiF)"/>
    <property type="match status" value="1"/>
</dbReference>
<protein>
    <submittedName>
        <fullName evidence="2">Uncharacterized protein</fullName>
    </submittedName>
</protein>
<evidence type="ECO:0000313" key="3">
    <source>
        <dbReference type="Proteomes" id="UP001590951"/>
    </source>
</evidence>
<dbReference type="PANTHER" id="PTHR48229">
    <property type="entry name" value="CAIB/BAIF FAMILY ENZYME (AFU_ORTHOLOGUE AFUA_1G05360)-RELATED"/>
    <property type="match status" value="1"/>
</dbReference>